<dbReference type="AlphaFoldDB" id="A0A1F4RMB2"/>
<evidence type="ECO:0000313" key="5">
    <source>
        <dbReference type="Proteomes" id="UP000179095"/>
    </source>
</evidence>
<dbReference type="NCBIfam" id="TIGR00689">
    <property type="entry name" value="rpiB_lacA_lacB"/>
    <property type="match status" value="1"/>
</dbReference>
<reference evidence="4 5" key="1">
    <citation type="journal article" date="2016" name="Nat. Commun.">
        <title>Thousands of microbial genomes shed light on interconnected biogeochemical processes in an aquifer system.</title>
        <authorList>
            <person name="Anantharaman K."/>
            <person name="Brown C.T."/>
            <person name="Hug L.A."/>
            <person name="Sharon I."/>
            <person name="Castelle C.J."/>
            <person name="Probst A.J."/>
            <person name="Thomas B.C."/>
            <person name="Singh A."/>
            <person name="Wilkins M.J."/>
            <person name="Karaoz U."/>
            <person name="Brodie E.L."/>
            <person name="Williams K.H."/>
            <person name="Hubbard S.S."/>
            <person name="Banfield J.F."/>
        </authorList>
    </citation>
    <scope>NUCLEOTIDE SEQUENCE [LARGE SCALE GENOMIC DNA]</scope>
</reference>
<name>A0A1F4RMB2_UNCSA</name>
<comment type="similarity">
    <text evidence="1">Belongs to the LacAB/RpiB family.</text>
</comment>
<sequence length="151" mass="16716">MKVAIGSDHAGYKLKELVKNYLKRKKIEFKDFGTDSEAPVDYPDFAYPVAEAVAAGEFERGIVICGSGVGVTITANRVKGIRAVLAYDTYTAKQSRRHGDCNVLALAGKQLTKARAARIVAVWLKTEFSGEERHLRRIKKIDRHVPRGIEG</sequence>
<protein>
    <submittedName>
        <fullName evidence="4">Ribose 5-phosphate isomerase B</fullName>
    </submittedName>
</protein>
<dbReference type="PIRSF" id="PIRSF005384">
    <property type="entry name" value="RpiB_LacA_B"/>
    <property type="match status" value="1"/>
</dbReference>
<dbReference type="PANTHER" id="PTHR30345:SF0">
    <property type="entry name" value="DNA DAMAGE-REPAIR_TOLERATION PROTEIN DRT102"/>
    <property type="match status" value="1"/>
</dbReference>
<keyword evidence="2 4" id="KW-0413">Isomerase</keyword>
<dbReference type="GO" id="GO:0004751">
    <property type="term" value="F:ribose-5-phosphate isomerase activity"/>
    <property type="evidence" value="ECO:0007669"/>
    <property type="project" value="TreeGrafter"/>
</dbReference>
<dbReference type="Gene3D" id="3.40.1400.10">
    <property type="entry name" value="Sugar-phosphate isomerase, RpiB/LacA/LacB"/>
    <property type="match status" value="1"/>
</dbReference>
<evidence type="ECO:0000256" key="1">
    <source>
        <dbReference type="ARBA" id="ARBA00008754"/>
    </source>
</evidence>
<feature type="active site" description="Proton acceptor" evidence="3">
    <location>
        <position position="65"/>
    </location>
</feature>
<evidence type="ECO:0000256" key="3">
    <source>
        <dbReference type="PIRSR" id="PIRSR005384-1"/>
    </source>
</evidence>
<dbReference type="GO" id="GO:0009052">
    <property type="term" value="P:pentose-phosphate shunt, non-oxidative branch"/>
    <property type="evidence" value="ECO:0007669"/>
    <property type="project" value="TreeGrafter"/>
</dbReference>
<evidence type="ECO:0000313" key="4">
    <source>
        <dbReference type="EMBL" id="OGC09298.1"/>
    </source>
</evidence>
<feature type="active site" description="Proton donor" evidence="3">
    <location>
        <position position="98"/>
    </location>
</feature>
<comment type="caution">
    <text evidence="4">The sequence shown here is derived from an EMBL/GenBank/DDBJ whole genome shotgun (WGS) entry which is preliminary data.</text>
</comment>
<dbReference type="SUPFAM" id="SSF89623">
    <property type="entry name" value="Ribose/Galactose isomerase RpiB/AlsB"/>
    <property type="match status" value="1"/>
</dbReference>
<dbReference type="NCBIfam" id="NF004051">
    <property type="entry name" value="PRK05571.1"/>
    <property type="match status" value="1"/>
</dbReference>
<dbReference type="EMBL" id="METQ01000032">
    <property type="protein sequence ID" value="OGC09298.1"/>
    <property type="molecule type" value="Genomic_DNA"/>
</dbReference>
<accession>A0A1F4RMB2</accession>
<dbReference type="Pfam" id="PF02502">
    <property type="entry name" value="LacAB_rpiB"/>
    <property type="match status" value="1"/>
</dbReference>
<dbReference type="InterPro" id="IPR004785">
    <property type="entry name" value="RpiB"/>
</dbReference>
<proteinExistence type="inferred from homology"/>
<gene>
    <name evidence="4" type="ORF">A3F86_00385</name>
</gene>
<organism evidence="4 5">
    <name type="scientific">candidate division WOR-1 bacterium RIFCSPLOWO2_12_FULL_45_9</name>
    <dbReference type="NCBI Taxonomy" id="1802568"/>
    <lineage>
        <taxon>Bacteria</taxon>
        <taxon>Bacillati</taxon>
        <taxon>Saganbacteria</taxon>
    </lineage>
</organism>
<dbReference type="Proteomes" id="UP000179095">
    <property type="component" value="Unassembled WGS sequence"/>
</dbReference>
<evidence type="ECO:0000256" key="2">
    <source>
        <dbReference type="ARBA" id="ARBA00023235"/>
    </source>
</evidence>
<dbReference type="InterPro" id="IPR003500">
    <property type="entry name" value="RpiB_LacA_LacB"/>
</dbReference>
<dbReference type="InterPro" id="IPR036569">
    <property type="entry name" value="RpiB_LacA_LacB_sf"/>
</dbReference>
<dbReference type="GO" id="GO:0019316">
    <property type="term" value="P:D-allose catabolic process"/>
    <property type="evidence" value="ECO:0007669"/>
    <property type="project" value="TreeGrafter"/>
</dbReference>
<dbReference type="PANTHER" id="PTHR30345">
    <property type="entry name" value="RIBOSE-5-PHOSPHATE ISOMERASE B"/>
    <property type="match status" value="1"/>
</dbReference>
<dbReference type="NCBIfam" id="TIGR01120">
    <property type="entry name" value="rpiB"/>
    <property type="match status" value="1"/>
</dbReference>
<dbReference type="STRING" id="1802568.A3F86_00385"/>